<dbReference type="GeneID" id="110800997"/>
<reference evidence="6" key="2">
    <citation type="submission" date="2025-08" db="UniProtKB">
        <authorList>
            <consortium name="RefSeq"/>
        </authorList>
    </citation>
    <scope>IDENTIFICATION</scope>
    <source>
        <tissue evidence="6">Leaf</tissue>
    </source>
</reference>
<sequence>MADNKRKSSGGAKQLQRREKTPKKFSSKKSNPKSSGKRRGGGSGGGGERRGPRLPSAFRKQLDNFKNPNNGDDDVEDDEVIDSDEGELNYVKDFYVYEEEVAEEESKKNRRFDHVENYEYQLPEKFKDEDILSDDDEDDDLDQDKEDEDSVDKEGDDGRHARMLTDITGIHTEAFAGKKRKRNVVTEAYPESEFNPSSDVLSGNGKISIQDLLDPLRGTSSYSKLRKRIEHVEKKGETVQAPLSKPDRERLERGVAYDHVKKDITKWEHLVKRNREAPTLYFDQGNDMGLPTVGTMASEFKPRSVFEKAIASIMDNKEVAEAYQSDGAKLLELNKISVEEVKDRQDRLAKMRSLLFRHEMKAKQVKKIKSKTYHRLKKKDKLKAASSDPQTDPEAAREYAEKQERKRAEARMTLRHKNQGKWAKRVLERGLSKQDEGTQAAIAEQLHLHNLLTRKINSVKENSSSDDSSCEDDEDMDSSDEEGASKLLAKAKEKTIKLMEQEDEVPDSGVLSLPFMVRGLEKRKEAANGEAKRALDDYELSLNQTAEKGLKNGTPSGRRVFGVTKKVEEANIKHRPDVDNYGSDNEDTIEEKDDIHMECAKGNHMEKDVDIDLDVLREDLETGDDSAFKSVIDVAEDSGPRTSRDVSVFTSGSWKQMKNDGCKGGSTHDANVKSKPEVAKPSPSSDSGEGEDDSDTDSGGHMIDGMLSSGARQTYELPTNEELIKRAFAGDDVEEEFEKIKEDVLNEENPEPEKPLLLPGWGQWTDVQKKRGLPSWMLKDHANAKQKREEALKKRKDARLKHVIISEKIDKKGEKLYAKTLPYPFSSKDVFEQSIRMPIGPEFNPTTAAGALTRPEVVKKSGMIIDPIKFEEVDPHEKVDEQKQGGRKQRTNSKSSGKKSRHSNKK</sequence>
<organism evidence="5 6">
    <name type="scientific">Spinacia oleracea</name>
    <name type="common">Spinach</name>
    <dbReference type="NCBI Taxonomy" id="3562"/>
    <lineage>
        <taxon>Eukaryota</taxon>
        <taxon>Viridiplantae</taxon>
        <taxon>Streptophyta</taxon>
        <taxon>Embryophyta</taxon>
        <taxon>Tracheophyta</taxon>
        <taxon>Spermatophyta</taxon>
        <taxon>Magnoliopsida</taxon>
        <taxon>eudicotyledons</taxon>
        <taxon>Gunneridae</taxon>
        <taxon>Pentapetalae</taxon>
        <taxon>Caryophyllales</taxon>
        <taxon>Chenopodiaceae</taxon>
        <taxon>Chenopodioideae</taxon>
        <taxon>Anserineae</taxon>
        <taxon>Spinacia</taxon>
    </lineage>
</organism>
<feature type="compositionally biased region" description="Acidic residues" evidence="4">
    <location>
        <begin position="131"/>
        <end position="151"/>
    </location>
</feature>
<dbReference type="KEGG" id="soe:110800997"/>
<feature type="region of interest" description="Disordered" evidence="4">
    <location>
        <begin position="869"/>
        <end position="906"/>
    </location>
</feature>
<evidence type="ECO:0000256" key="4">
    <source>
        <dbReference type="SAM" id="MobiDB-lite"/>
    </source>
</evidence>
<dbReference type="GO" id="GO:0006364">
    <property type="term" value="P:rRNA processing"/>
    <property type="evidence" value="ECO:0007669"/>
    <property type="project" value="InterPro"/>
</dbReference>
<feature type="compositionally biased region" description="Basic and acidic residues" evidence="4">
    <location>
        <begin position="394"/>
        <end position="412"/>
    </location>
</feature>
<dbReference type="RefSeq" id="XP_021862001.2">
    <property type="nucleotide sequence ID" value="XM_022006309.2"/>
</dbReference>
<evidence type="ECO:0000313" key="6">
    <source>
        <dbReference type="RefSeq" id="XP_021862001.2"/>
    </source>
</evidence>
<protein>
    <submittedName>
        <fullName evidence="6">Uncharacterized protein</fullName>
    </submittedName>
</protein>
<evidence type="ECO:0000256" key="1">
    <source>
        <dbReference type="ARBA" id="ARBA00004604"/>
    </source>
</evidence>
<dbReference type="Pfam" id="PF04615">
    <property type="entry name" value="Utp14"/>
    <property type="match status" value="1"/>
</dbReference>
<feature type="compositionally biased region" description="Acidic residues" evidence="4">
    <location>
        <begin position="468"/>
        <end position="482"/>
    </location>
</feature>
<dbReference type="PANTHER" id="PTHR14150:SF12">
    <property type="entry name" value="U3 SMALL NUCLEOLAR RNA-ASSOCIATED PROTEIN 14 HOMOLOG A"/>
    <property type="match status" value="1"/>
</dbReference>
<feature type="compositionally biased region" description="Acidic residues" evidence="4">
    <location>
        <begin position="71"/>
        <end position="86"/>
    </location>
</feature>
<comment type="subcellular location">
    <subcellularLocation>
        <location evidence="1">Nucleus</location>
        <location evidence="1">Nucleolus</location>
    </subcellularLocation>
</comment>
<keyword evidence="5" id="KW-1185">Reference proteome</keyword>
<feature type="region of interest" description="Disordered" evidence="4">
    <location>
        <begin position="1"/>
        <end position="86"/>
    </location>
</feature>
<name>A0A9R0K813_SPIOL</name>
<feature type="region of interest" description="Disordered" evidence="4">
    <location>
        <begin position="457"/>
        <end position="487"/>
    </location>
</feature>
<evidence type="ECO:0000256" key="3">
    <source>
        <dbReference type="ARBA" id="ARBA00023242"/>
    </source>
</evidence>
<accession>A0A9R0K813</accession>
<dbReference type="GO" id="GO:0032040">
    <property type="term" value="C:small-subunit processome"/>
    <property type="evidence" value="ECO:0000318"/>
    <property type="project" value="GO_Central"/>
</dbReference>
<feature type="compositionally biased region" description="Basic and acidic residues" evidence="4">
    <location>
        <begin position="104"/>
        <end position="130"/>
    </location>
</feature>
<feature type="compositionally biased region" description="Basic residues" evidence="4">
    <location>
        <begin position="885"/>
        <end position="906"/>
    </location>
</feature>
<evidence type="ECO:0000256" key="2">
    <source>
        <dbReference type="ARBA" id="ARBA00022553"/>
    </source>
</evidence>
<feature type="region of interest" description="Disordered" evidence="4">
    <location>
        <begin position="102"/>
        <end position="165"/>
    </location>
</feature>
<proteinExistence type="predicted"/>
<feature type="compositionally biased region" description="Basic and acidic residues" evidence="4">
    <location>
        <begin position="869"/>
        <end position="884"/>
    </location>
</feature>
<feature type="region of interest" description="Disordered" evidence="4">
    <location>
        <begin position="741"/>
        <end position="760"/>
    </location>
</feature>
<feature type="region of interest" description="Disordered" evidence="4">
    <location>
        <begin position="373"/>
        <end position="421"/>
    </location>
</feature>
<reference evidence="5" key="1">
    <citation type="journal article" date="2021" name="Nat. Commun.">
        <title>Genomic analyses provide insights into spinach domestication and the genetic basis of agronomic traits.</title>
        <authorList>
            <person name="Cai X."/>
            <person name="Sun X."/>
            <person name="Xu C."/>
            <person name="Sun H."/>
            <person name="Wang X."/>
            <person name="Ge C."/>
            <person name="Zhang Z."/>
            <person name="Wang Q."/>
            <person name="Fei Z."/>
            <person name="Jiao C."/>
            <person name="Wang Q."/>
        </authorList>
    </citation>
    <scope>NUCLEOTIDE SEQUENCE [LARGE SCALE GENOMIC DNA]</scope>
    <source>
        <strain evidence="5">cv. Varoflay</strain>
    </source>
</reference>
<feature type="region of interest" description="Disordered" evidence="4">
    <location>
        <begin position="622"/>
        <end position="715"/>
    </location>
</feature>
<dbReference type="InterPro" id="IPR006709">
    <property type="entry name" value="SSU_processome_Utp14"/>
</dbReference>
<dbReference type="AlphaFoldDB" id="A0A9R0K813"/>
<feature type="compositionally biased region" description="Basic residues" evidence="4">
    <location>
        <begin position="20"/>
        <end position="40"/>
    </location>
</feature>
<dbReference type="PANTHER" id="PTHR14150">
    <property type="entry name" value="U3 SMALL NUCLEOLAR RNA-ASSOCIATED PROTEIN 14"/>
    <property type="match status" value="1"/>
</dbReference>
<keyword evidence="2" id="KW-0597">Phosphoprotein</keyword>
<dbReference type="GO" id="GO:0005730">
    <property type="term" value="C:nucleolus"/>
    <property type="evidence" value="ECO:0000318"/>
    <property type="project" value="GO_Central"/>
</dbReference>
<keyword evidence="3" id="KW-0539">Nucleus</keyword>
<dbReference type="Proteomes" id="UP000813463">
    <property type="component" value="Chromosome 4"/>
</dbReference>
<evidence type="ECO:0000313" key="5">
    <source>
        <dbReference type="Proteomes" id="UP000813463"/>
    </source>
</evidence>
<gene>
    <name evidence="6" type="primary">LOC110800997</name>
</gene>